<keyword evidence="1" id="KW-1133">Transmembrane helix</keyword>
<dbReference type="Gene3D" id="2.60.40.650">
    <property type="match status" value="1"/>
</dbReference>
<dbReference type="RefSeq" id="WP_250195939.1">
    <property type="nucleotide sequence ID" value="NZ_CP097635.1"/>
</dbReference>
<evidence type="ECO:0000259" key="2">
    <source>
        <dbReference type="Pfam" id="PF00174"/>
    </source>
</evidence>
<protein>
    <submittedName>
        <fullName evidence="3">Molybdopterin-dependent oxidoreductase</fullName>
    </submittedName>
</protein>
<dbReference type="PANTHER" id="PTHR19372:SF7">
    <property type="entry name" value="SULFITE OXIDASE, MITOCHONDRIAL"/>
    <property type="match status" value="1"/>
</dbReference>
<dbReference type="Proteomes" id="UP001056201">
    <property type="component" value="Chromosome 1"/>
</dbReference>
<feature type="transmembrane region" description="Helical" evidence="1">
    <location>
        <begin position="86"/>
        <end position="103"/>
    </location>
</feature>
<dbReference type="Gene3D" id="3.90.420.10">
    <property type="entry name" value="Oxidoreductase, molybdopterin-binding domain"/>
    <property type="match status" value="1"/>
</dbReference>
<evidence type="ECO:0000256" key="1">
    <source>
        <dbReference type="SAM" id="Phobius"/>
    </source>
</evidence>
<keyword evidence="1" id="KW-0812">Transmembrane</keyword>
<gene>
    <name evidence="3" type="ORF">MW290_03580</name>
</gene>
<organism evidence="3 4">
    <name type="scientific">Aquincola tertiaricarbonis</name>
    <dbReference type="NCBI Taxonomy" id="391953"/>
    <lineage>
        <taxon>Bacteria</taxon>
        <taxon>Pseudomonadati</taxon>
        <taxon>Pseudomonadota</taxon>
        <taxon>Betaproteobacteria</taxon>
        <taxon>Burkholderiales</taxon>
        <taxon>Sphaerotilaceae</taxon>
        <taxon>Aquincola</taxon>
    </lineage>
</organism>
<feature type="domain" description="Oxidoreductase molybdopterin-binding" evidence="2">
    <location>
        <begin position="227"/>
        <end position="370"/>
    </location>
</feature>
<keyword evidence="4" id="KW-1185">Reference proteome</keyword>
<keyword evidence="1" id="KW-0472">Membrane</keyword>
<dbReference type="Pfam" id="PF00174">
    <property type="entry name" value="Oxidored_molyb"/>
    <property type="match status" value="1"/>
</dbReference>
<sequence length="448" mass="47596">MNSQRRWASDYYHLQDANDDMLPSWSDAWVLGVGAAFVQLAAGELAAAVHGTHTSPLRAIGKWLIDALPTPLIDIGIALLRRADKPAIVATLVVLGVGLPALASFAGNTALAAALLLSGSVGLCALWRRTELSRTAALTLGSLALAAGLLAIWLGAIASFVLGLVIAGLAMTLRRIRRQQSGGPMSLPRPPVVLPRPPQSAVLEIPGLSELITPVDRFFVTDVTFPAPNVGVPRWRLAVTGLVERPLALTFAELLTMPSCEVDAVLMCVHNPVGGPFVGNARWRGVRLSDLLVRAGASEDADHVRFHAVDGFSAGMSLSLLEQGFEPLLVYAMNGTPLRREHGAPVRMLVPGIHGYDANIKWLASVEVTRFSGAIDYAERKGWPRRPSRMTPNARIDVPTHSAMLAPGSQIIAGVAWSPPHGLVKVELRVDGGPWRACALATALGPNA</sequence>
<feature type="transmembrane region" description="Helical" evidence="1">
    <location>
        <begin position="140"/>
        <end position="170"/>
    </location>
</feature>
<feature type="transmembrane region" description="Helical" evidence="1">
    <location>
        <begin position="110"/>
        <end position="128"/>
    </location>
</feature>
<evidence type="ECO:0000313" key="4">
    <source>
        <dbReference type="Proteomes" id="UP001056201"/>
    </source>
</evidence>
<dbReference type="InterPro" id="IPR036374">
    <property type="entry name" value="OxRdtase_Mopterin-bd_sf"/>
</dbReference>
<dbReference type="PANTHER" id="PTHR19372">
    <property type="entry name" value="SULFITE REDUCTASE"/>
    <property type="match status" value="1"/>
</dbReference>
<dbReference type="SUPFAM" id="SSF56524">
    <property type="entry name" value="Oxidoreductase molybdopterin-binding domain"/>
    <property type="match status" value="1"/>
</dbReference>
<dbReference type="InterPro" id="IPR000572">
    <property type="entry name" value="OxRdtase_Mopterin-bd_dom"/>
</dbReference>
<name>A0ABY4S702_AQUTE</name>
<proteinExistence type="predicted"/>
<reference evidence="3" key="1">
    <citation type="submission" date="2022-05" db="EMBL/GenBank/DDBJ databases">
        <title>An RpoN-dependent PEP-CTERM gene is involved in floc formation of an Aquincola tertiaricarbonis strain.</title>
        <authorList>
            <person name="Qiu D."/>
            <person name="Xia M."/>
        </authorList>
    </citation>
    <scope>NUCLEOTIDE SEQUENCE</scope>
    <source>
        <strain evidence="3">RN12</strain>
    </source>
</reference>
<dbReference type="EMBL" id="CP097635">
    <property type="protein sequence ID" value="URI07706.1"/>
    <property type="molecule type" value="Genomic_DNA"/>
</dbReference>
<evidence type="ECO:0000313" key="3">
    <source>
        <dbReference type="EMBL" id="URI07706.1"/>
    </source>
</evidence>
<accession>A0ABY4S702</accession>